<evidence type="ECO:0000313" key="2">
    <source>
        <dbReference type="Proteomes" id="UP000229730"/>
    </source>
</evidence>
<dbReference type="InParanoid" id="A0A2G4YWJ1"/>
<gene>
    <name evidence="1" type="ORF">CRD36_00340</name>
</gene>
<reference evidence="1 2" key="1">
    <citation type="submission" date="2017-10" db="EMBL/GenBank/DDBJ databases">
        <title>Frigbacter circumglobatus gen. nov. sp. nov., isolated from sediment cultured in situ.</title>
        <authorList>
            <person name="Zhao Z."/>
        </authorList>
    </citation>
    <scope>NUCLEOTIDE SEQUENCE [LARGE SCALE GENOMIC DNA]</scope>
    <source>
        <strain evidence="1 2">ZYL</strain>
    </source>
</reference>
<proteinExistence type="predicted"/>
<dbReference type="AlphaFoldDB" id="A0A2G4YWJ1"/>
<dbReference type="Proteomes" id="UP000229730">
    <property type="component" value="Unassembled WGS sequence"/>
</dbReference>
<dbReference type="EMBL" id="PDEM01000006">
    <property type="protein sequence ID" value="PHZ86704.1"/>
    <property type="molecule type" value="Genomic_DNA"/>
</dbReference>
<name>A0A2G4YWJ1_9PROT</name>
<accession>A0A2G4YWJ1</accession>
<sequence>MLNNAVAHKLIRPWGLVKIQIFGFLVLAFASQVHANDKVYHNPKIDTYFIKSKNLSIRLT</sequence>
<keyword evidence="2" id="KW-1185">Reference proteome</keyword>
<organism evidence="1 2">
    <name type="scientific">Paremcibacter congregatus</name>
    <dbReference type="NCBI Taxonomy" id="2043170"/>
    <lineage>
        <taxon>Bacteria</taxon>
        <taxon>Pseudomonadati</taxon>
        <taxon>Pseudomonadota</taxon>
        <taxon>Alphaproteobacteria</taxon>
        <taxon>Emcibacterales</taxon>
        <taxon>Emcibacteraceae</taxon>
        <taxon>Paremcibacter</taxon>
    </lineage>
</organism>
<comment type="caution">
    <text evidence="1">The sequence shown here is derived from an EMBL/GenBank/DDBJ whole genome shotgun (WGS) entry which is preliminary data.</text>
</comment>
<evidence type="ECO:0000313" key="1">
    <source>
        <dbReference type="EMBL" id="PHZ86704.1"/>
    </source>
</evidence>
<protein>
    <submittedName>
        <fullName evidence="1">Uncharacterized protein</fullName>
    </submittedName>
</protein>